<evidence type="ECO:0000313" key="2">
    <source>
        <dbReference type="EMBL" id="AXY57401.1"/>
    </source>
</evidence>
<dbReference type="Gene3D" id="2.60.120.10">
    <property type="entry name" value="Jelly Rolls"/>
    <property type="match status" value="1"/>
</dbReference>
<organism evidence="2 3">
    <name type="scientific">Acinetobacter chinensis</name>
    <dbReference type="NCBI Taxonomy" id="2004650"/>
    <lineage>
        <taxon>Bacteria</taxon>
        <taxon>Pseudomonadati</taxon>
        <taxon>Pseudomonadota</taxon>
        <taxon>Gammaproteobacteria</taxon>
        <taxon>Moraxellales</taxon>
        <taxon>Moraxellaceae</taxon>
        <taxon>Acinetobacter</taxon>
    </lineage>
</organism>
<dbReference type="RefSeq" id="WP_087511884.1">
    <property type="nucleotide sequence ID" value="NZ_CP032134.1"/>
</dbReference>
<dbReference type="EMBL" id="CP032134">
    <property type="protein sequence ID" value="AXY57401.1"/>
    <property type="molecule type" value="Genomic_DNA"/>
</dbReference>
<feature type="domain" description="(S)-ureidoglycine aminohydrolase cupin" evidence="1">
    <location>
        <begin position="44"/>
        <end position="113"/>
    </location>
</feature>
<name>A0A3B7LYE6_9GAMM</name>
<sequence>MSDLWLAGQGLTSSETTVDYPRPDRLVKGNPKRLTTSLYEHPNMNCGIWQCEVGAWNIVFADNKQEFFNIIEGIVRIHNAENDSFIEVKAGEAGIIPPAFKGTFEVLEAVKKCFVVVEVPAAE</sequence>
<evidence type="ECO:0000313" key="3">
    <source>
        <dbReference type="Proteomes" id="UP000263753"/>
    </source>
</evidence>
<dbReference type="PANTHER" id="PTHR40943">
    <property type="entry name" value="CYTOPLASMIC PROTEIN-RELATED"/>
    <property type="match status" value="1"/>
</dbReference>
<dbReference type="KEGG" id="achi:CDG60_13010"/>
<dbReference type="Pfam" id="PF05899">
    <property type="entry name" value="Cupin_3"/>
    <property type="match status" value="1"/>
</dbReference>
<dbReference type="Proteomes" id="UP000263753">
    <property type="component" value="Chromosome"/>
</dbReference>
<proteinExistence type="predicted"/>
<dbReference type="AlphaFoldDB" id="A0A3B7LYE6"/>
<accession>A0A3B7LYE6</accession>
<gene>
    <name evidence="2" type="ORF">CDG60_13010</name>
</gene>
<dbReference type="InterPro" id="IPR008579">
    <property type="entry name" value="UGlyAH_Cupin_dom"/>
</dbReference>
<protein>
    <submittedName>
        <fullName evidence="2">DUF861 domain-containing protein</fullName>
    </submittedName>
</protein>
<dbReference type="InterPro" id="IPR011051">
    <property type="entry name" value="RmlC_Cupin_sf"/>
</dbReference>
<dbReference type="InterPro" id="IPR014710">
    <property type="entry name" value="RmlC-like_jellyroll"/>
</dbReference>
<dbReference type="SUPFAM" id="SSF51182">
    <property type="entry name" value="RmlC-like cupins"/>
    <property type="match status" value="1"/>
</dbReference>
<dbReference type="PANTHER" id="PTHR40943:SF2">
    <property type="entry name" value="(S)-UREIDOGLYCINE AMINOHYDROLASE CUPIN DOMAIN-CONTAINING PROTEIN"/>
    <property type="match status" value="1"/>
</dbReference>
<evidence type="ECO:0000259" key="1">
    <source>
        <dbReference type="Pfam" id="PF05899"/>
    </source>
</evidence>
<reference evidence="3" key="1">
    <citation type="submission" date="2018-09" db="EMBL/GenBank/DDBJ databases">
        <title>The complete genome of Acinetobacter sp. strain WCHAc010005.</title>
        <authorList>
            <person name="Hu Y."/>
            <person name="Long H."/>
            <person name="Feng Y."/>
            <person name="Zong Z."/>
        </authorList>
    </citation>
    <scope>NUCLEOTIDE SEQUENCE [LARGE SCALE GENOMIC DNA]</scope>
    <source>
        <strain evidence="3">WCHAc010005</strain>
    </source>
</reference>